<proteinExistence type="predicted"/>
<dbReference type="GO" id="GO:0004312">
    <property type="term" value="F:fatty acid synthase activity"/>
    <property type="evidence" value="ECO:0007669"/>
    <property type="project" value="TreeGrafter"/>
</dbReference>
<dbReference type="PROSITE" id="PS52004">
    <property type="entry name" value="KS3_2"/>
    <property type="match status" value="1"/>
</dbReference>
<dbReference type="Gene3D" id="3.40.47.10">
    <property type="match status" value="1"/>
</dbReference>
<dbReference type="InterPro" id="IPR014030">
    <property type="entry name" value="Ketoacyl_synth_N"/>
</dbReference>
<dbReference type="Pfam" id="PF02801">
    <property type="entry name" value="Ketoacyl-synt_C"/>
    <property type="match status" value="1"/>
</dbReference>
<evidence type="ECO:0000256" key="1">
    <source>
        <dbReference type="ARBA" id="ARBA00022450"/>
    </source>
</evidence>
<feature type="non-terminal residue" evidence="4">
    <location>
        <position position="144"/>
    </location>
</feature>
<keyword evidence="2" id="KW-0597">Phosphoprotein</keyword>
<evidence type="ECO:0000256" key="2">
    <source>
        <dbReference type="ARBA" id="ARBA00022553"/>
    </source>
</evidence>
<sequence>ASSWSLFAMHQPCISLSSGESDMPMAGGVNLIFVPEAFFSLAQWAMICPDARSKPFDARATGFVRAEGCGLMVSKRLSDAVADNASILAVIQGSAVNQEGKSRGLTVPKGEAHQKMLPQALKATGKIRTKKPTEAHGTGTQLAT</sequence>
<name>F6LQ25_9BACT</name>
<keyword evidence="1" id="KW-0596">Phosphopantetheine</keyword>
<protein>
    <submittedName>
        <fullName evidence="4">Beta-ketoacyl synthase</fullName>
    </submittedName>
</protein>
<dbReference type="EMBL" id="JF342576">
    <property type="protein sequence ID" value="AEG77045.1"/>
    <property type="molecule type" value="Genomic_DNA"/>
</dbReference>
<dbReference type="PANTHER" id="PTHR43775:SF37">
    <property type="entry name" value="SI:DKEY-61P9.11"/>
    <property type="match status" value="1"/>
</dbReference>
<evidence type="ECO:0000313" key="4">
    <source>
        <dbReference type="EMBL" id="AEG77045.1"/>
    </source>
</evidence>
<dbReference type="InterPro" id="IPR016039">
    <property type="entry name" value="Thiolase-like"/>
</dbReference>
<dbReference type="PANTHER" id="PTHR43775">
    <property type="entry name" value="FATTY ACID SYNTHASE"/>
    <property type="match status" value="1"/>
</dbReference>
<feature type="domain" description="Ketosynthase family 3 (KS3)" evidence="3">
    <location>
        <begin position="1"/>
        <end position="144"/>
    </location>
</feature>
<dbReference type="InterPro" id="IPR050091">
    <property type="entry name" value="PKS_NRPS_Biosynth_Enz"/>
</dbReference>
<accession>F6LQ25</accession>
<dbReference type="GO" id="GO:0006633">
    <property type="term" value="P:fatty acid biosynthetic process"/>
    <property type="evidence" value="ECO:0007669"/>
    <property type="project" value="TreeGrafter"/>
</dbReference>
<reference evidence="4" key="1">
    <citation type="journal article" date="2011" name="FEMS Microbiol. Ecol.">
        <title>Polyketide synthase pathways identified from a metagenomic library are derived from soil Acidobacteria.</title>
        <authorList>
            <person name="Parsley L.C."/>
            <person name="Linneman J."/>
            <person name="Goode A.M."/>
            <person name="Becklund K."/>
            <person name="George I."/>
            <person name="Goodman R.M."/>
            <person name="Lopanik N.B."/>
            <person name="Liles M.R."/>
        </authorList>
    </citation>
    <scope>NUCLEOTIDE SEQUENCE</scope>
</reference>
<organism evidence="4">
    <name type="scientific">uncultured Acidobacteriota bacterium</name>
    <dbReference type="NCBI Taxonomy" id="171953"/>
    <lineage>
        <taxon>Bacteria</taxon>
        <taxon>Pseudomonadati</taxon>
        <taxon>Acidobacteriota</taxon>
        <taxon>environmental samples</taxon>
    </lineage>
</organism>
<dbReference type="SUPFAM" id="SSF53901">
    <property type="entry name" value="Thiolase-like"/>
    <property type="match status" value="1"/>
</dbReference>
<dbReference type="InterPro" id="IPR014031">
    <property type="entry name" value="Ketoacyl_synth_C"/>
</dbReference>
<dbReference type="InterPro" id="IPR020841">
    <property type="entry name" value="PKS_Beta-ketoAc_synthase_dom"/>
</dbReference>
<dbReference type="SMART" id="SM00825">
    <property type="entry name" value="PKS_KS"/>
    <property type="match status" value="1"/>
</dbReference>
<feature type="non-terminal residue" evidence="4">
    <location>
        <position position="1"/>
    </location>
</feature>
<evidence type="ECO:0000259" key="3">
    <source>
        <dbReference type="PROSITE" id="PS52004"/>
    </source>
</evidence>
<dbReference type="AlphaFoldDB" id="F6LQ25"/>
<dbReference type="Pfam" id="PF00109">
    <property type="entry name" value="ketoacyl-synt"/>
    <property type="match status" value="1"/>
</dbReference>